<dbReference type="InterPro" id="IPR027417">
    <property type="entry name" value="P-loop_NTPase"/>
</dbReference>
<protein>
    <recommendedName>
        <fullName evidence="3">Sulfotransferase domain-containing protein</fullName>
    </recommendedName>
</protein>
<dbReference type="Proteomes" id="UP001215503">
    <property type="component" value="Unassembled WGS sequence"/>
</dbReference>
<evidence type="ECO:0008006" key="3">
    <source>
        <dbReference type="Google" id="ProtNLM"/>
    </source>
</evidence>
<gene>
    <name evidence="1" type="ORF">P2G67_09180</name>
</gene>
<dbReference type="Gene3D" id="3.40.50.300">
    <property type="entry name" value="P-loop containing nucleotide triphosphate hydrolases"/>
    <property type="match status" value="1"/>
</dbReference>
<comment type="caution">
    <text evidence="1">The sequence shown here is derived from an EMBL/GenBank/DDBJ whole genome shotgun (WGS) entry which is preliminary data.</text>
</comment>
<evidence type="ECO:0000313" key="2">
    <source>
        <dbReference type="Proteomes" id="UP001215503"/>
    </source>
</evidence>
<name>A0ABT5YMT2_9PROT</name>
<dbReference type="EMBL" id="JARHUD010000005">
    <property type="protein sequence ID" value="MDF2096146.1"/>
    <property type="molecule type" value="Genomic_DNA"/>
</dbReference>
<dbReference type="SUPFAM" id="SSF52540">
    <property type="entry name" value="P-loop containing nucleoside triphosphate hydrolases"/>
    <property type="match status" value="1"/>
</dbReference>
<organism evidence="1 2">
    <name type="scientific">Aquibaculum arenosum</name>
    <dbReference type="NCBI Taxonomy" id="3032591"/>
    <lineage>
        <taxon>Bacteria</taxon>
        <taxon>Pseudomonadati</taxon>
        <taxon>Pseudomonadota</taxon>
        <taxon>Alphaproteobacteria</taxon>
        <taxon>Rhodospirillales</taxon>
        <taxon>Rhodovibrionaceae</taxon>
        <taxon>Aquibaculum</taxon>
    </lineage>
</organism>
<evidence type="ECO:0000313" key="1">
    <source>
        <dbReference type="EMBL" id="MDF2096146.1"/>
    </source>
</evidence>
<sequence>MHIGTEKTGTTALQRTLFKNKNAMLDNGWLYYHDANLFNAREVAAACVGDNNADAYLRRNGIRTLKDRLFFRQRVISHLEKQLFHAPSHIHTIVVSSEHFHSRLVNQESIAQLKTFFGQYANSFFVVVYLRRQVDLATSMYSTRLKSGAHEQFHPYVEKLLAEKNHYCNYDIFLKKWETLFDRDCMRVRIFDRVELIKSNIVNDFFSVCGYTGTWKPTKINFNESLTPLGQLLLRQANIKHLALREHADAESWKHMRKMIVAHFSGKGRQLPAAKANALQSRFIQSNEAVRARWFPDRKELFSSHFLDNESEITPEQDQVVDIVYKYLNN</sequence>
<reference evidence="1 2" key="1">
    <citation type="submission" date="2023-03" db="EMBL/GenBank/DDBJ databases">
        <title>Fodinicurvata sp. CAU 1616 isolated from sea sendiment.</title>
        <authorList>
            <person name="Kim W."/>
        </authorList>
    </citation>
    <scope>NUCLEOTIDE SEQUENCE [LARGE SCALE GENOMIC DNA]</scope>
    <source>
        <strain evidence="1 2">CAU 1616</strain>
    </source>
</reference>
<proteinExistence type="predicted"/>
<keyword evidence="2" id="KW-1185">Reference proteome</keyword>
<accession>A0ABT5YMT2</accession>